<dbReference type="EMBL" id="UINC01053705">
    <property type="protein sequence ID" value="SVB70552.1"/>
    <property type="molecule type" value="Genomic_DNA"/>
</dbReference>
<gene>
    <name evidence="1" type="ORF">METZ01_LOCUS223406</name>
</gene>
<reference evidence="1" key="1">
    <citation type="submission" date="2018-05" db="EMBL/GenBank/DDBJ databases">
        <authorList>
            <person name="Lanie J.A."/>
            <person name="Ng W.-L."/>
            <person name="Kazmierczak K.M."/>
            <person name="Andrzejewski T.M."/>
            <person name="Davidsen T.M."/>
            <person name="Wayne K.J."/>
            <person name="Tettelin H."/>
            <person name="Glass J.I."/>
            <person name="Rusch D."/>
            <person name="Podicherti R."/>
            <person name="Tsui H.-C.T."/>
            <person name="Winkler M.E."/>
        </authorList>
    </citation>
    <scope>NUCLEOTIDE SEQUENCE</scope>
</reference>
<accession>A0A382G6T2</accession>
<protein>
    <submittedName>
        <fullName evidence="1">Uncharacterized protein</fullName>
    </submittedName>
</protein>
<organism evidence="1">
    <name type="scientific">marine metagenome</name>
    <dbReference type="NCBI Taxonomy" id="408172"/>
    <lineage>
        <taxon>unclassified sequences</taxon>
        <taxon>metagenomes</taxon>
        <taxon>ecological metagenomes</taxon>
    </lineage>
</organism>
<proteinExistence type="predicted"/>
<sequence>MIGERGATWFPSGNMMGMVGGATWRGLTGVLGGSAFLV</sequence>
<evidence type="ECO:0000313" key="1">
    <source>
        <dbReference type="EMBL" id="SVB70552.1"/>
    </source>
</evidence>
<name>A0A382G6T2_9ZZZZ</name>
<dbReference type="AlphaFoldDB" id="A0A382G6T2"/>
<feature type="non-terminal residue" evidence="1">
    <location>
        <position position="38"/>
    </location>
</feature>